<keyword evidence="1" id="KW-0472">Membrane</keyword>
<keyword evidence="3" id="KW-1185">Reference proteome</keyword>
<comment type="caution">
    <text evidence="2">The sequence shown here is derived from an EMBL/GenBank/DDBJ whole genome shotgun (WGS) entry which is preliminary data.</text>
</comment>
<dbReference type="Proteomes" id="UP001500457">
    <property type="component" value="Unassembled WGS sequence"/>
</dbReference>
<evidence type="ECO:0000256" key="1">
    <source>
        <dbReference type="SAM" id="Phobius"/>
    </source>
</evidence>
<name>A0ABP9ELL9_9PSEU</name>
<keyword evidence="1" id="KW-0812">Transmembrane</keyword>
<dbReference type="RefSeq" id="WP_274231723.1">
    <property type="nucleotide sequence ID" value="NZ_BAABHQ010000009.1"/>
</dbReference>
<evidence type="ECO:0000313" key="3">
    <source>
        <dbReference type="Proteomes" id="UP001500457"/>
    </source>
</evidence>
<accession>A0ABP9ELL9</accession>
<feature type="transmembrane region" description="Helical" evidence="1">
    <location>
        <begin position="41"/>
        <end position="65"/>
    </location>
</feature>
<dbReference type="EMBL" id="BAABHQ010000009">
    <property type="protein sequence ID" value="GAA4880352.1"/>
    <property type="molecule type" value="Genomic_DNA"/>
</dbReference>
<reference evidence="3" key="1">
    <citation type="journal article" date="2019" name="Int. J. Syst. Evol. Microbiol.">
        <title>The Global Catalogue of Microorganisms (GCM) 10K type strain sequencing project: providing services to taxonomists for standard genome sequencing and annotation.</title>
        <authorList>
            <consortium name="The Broad Institute Genomics Platform"/>
            <consortium name="The Broad Institute Genome Sequencing Center for Infectious Disease"/>
            <person name="Wu L."/>
            <person name="Ma J."/>
        </authorList>
    </citation>
    <scope>NUCLEOTIDE SEQUENCE [LARGE SCALE GENOMIC DNA]</scope>
    <source>
        <strain evidence="3">JCM 17983</strain>
    </source>
</reference>
<feature type="transmembrane region" description="Helical" evidence="1">
    <location>
        <begin position="103"/>
        <end position="131"/>
    </location>
</feature>
<evidence type="ECO:0000313" key="2">
    <source>
        <dbReference type="EMBL" id="GAA4880352.1"/>
    </source>
</evidence>
<feature type="transmembrane region" description="Helical" evidence="1">
    <location>
        <begin position="172"/>
        <end position="199"/>
    </location>
</feature>
<organism evidence="2 3">
    <name type="scientific">Actinomycetospora straminea</name>
    <dbReference type="NCBI Taxonomy" id="663607"/>
    <lineage>
        <taxon>Bacteria</taxon>
        <taxon>Bacillati</taxon>
        <taxon>Actinomycetota</taxon>
        <taxon>Actinomycetes</taxon>
        <taxon>Pseudonocardiales</taxon>
        <taxon>Pseudonocardiaceae</taxon>
        <taxon>Actinomycetospora</taxon>
    </lineage>
</organism>
<feature type="transmembrane region" description="Helical" evidence="1">
    <location>
        <begin position="77"/>
        <end position="97"/>
    </location>
</feature>
<gene>
    <name evidence="2" type="ORF">GCM10023203_34140</name>
</gene>
<feature type="transmembrane region" description="Helical" evidence="1">
    <location>
        <begin position="143"/>
        <end position="166"/>
    </location>
</feature>
<protein>
    <submittedName>
        <fullName evidence="2">Uncharacterized protein</fullName>
    </submittedName>
</protein>
<proteinExistence type="predicted"/>
<feature type="transmembrane region" description="Helical" evidence="1">
    <location>
        <begin position="12"/>
        <end position="35"/>
    </location>
</feature>
<sequence length="224" mass="22577">MDREDRVLLGRWIPVVALAELVGFAVPAVVGVATVDAPVAVSFPALLVAGAVEGAVLGAGQALVLRRRLPALAVRRWVALTAAGATVAYVLGLLPSATAPVTATWPVVLLGLLGGVVAVLLLVTIGGAQWLELRRHVDRAGRWVGVTALAWLLGLATFLAVATPLWRPGQAVPVAVVVGVGAGALMALVMATVTGFGLVRLLRGGTIAPPPPGPGAPTAHGRAG</sequence>
<keyword evidence="1" id="KW-1133">Transmembrane helix</keyword>